<evidence type="ECO:0000313" key="1">
    <source>
        <dbReference type="EMBL" id="KAK9088458.1"/>
    </source>
</evidence>
<keyword evidence="2" id="KW-1185">Reference proteome</keyword>
<reference evidence="1 2" key="1">
    <citation type="submission" date="2024-01" db="EMBL/GenBank/DDBJ databases">
        <title>Genome assemblies of Stephania.</title>
        <authorList>
            <person name="Yang L."/>
        </authorList>
    </citation>
    <scope>NUCLEOTIDE SEQUENCE [LARGE SCALE GENOMIC DNA]</scope>
    <source>
        <strain evidence="1">JXDWG</strain>
        <tissue evidence="1">Leaf</tissue>
    </source>
</reference>
<dbReference type="EMBL" id="JBBNAG010000012">
    <property type="protein sequence ID" value="KAK9088458.1"/>
    <property type="molecule type" value="Genomic_DNA"/>
</dbReference>
<gene>
    <name evidence="1" type="ORF">Scep_027540</name>
</gene>
<organism evidence="1 2">
    <name type="scientific">Stephania cephalantha</name>
    <dbReference type="NCBI Taxonomy" id="152367"/>
    <lineage>
        <taxon>Eukaryota</taxon>
        <taxon>Viridiplantae</taxon>
        <taxon>Streptophyta</taxon>
        <taxon>Embryophyta</taxon>
        <taxon>Tracheophyta</taxon>
        <taxon>Spermatophyta</taxon>
        <taxon>Magnoliopsida</taxon>
        <taxon>Ranunculales</taxon>
        <taxon>Menispermaceae</taxon>
        <taxon>Menispermoideae</taxon>
        <taxon>Cissampelideae</taxon>
        <taxon>Stephania</taxon>
    </lineage>
</organism>
<sequence length="90" mass="10148">MAVEGALLDDKEKRKRDLLSSFYSHVHSSQMFANAFAFARFALLGAINMASFDAGQYMNLLVQFEAIVKGSIGQKVSFSRLWFGSIFLFR</sequence>
<comment type="caution">
    <text evidence="1">The sequence shown here is derived from an EMBL/GenBank/DDBJ whole genome shotgun (WGS) entry which is preliminary data.</text>
</comment>
<evidence type="ECO:0000313" key="2">
    <source>
        <dbReference type="Proteomes" id="UP001419268"/>
    </source>
</evidence>
<accession>A0AAP0EBE4</accession>
<protein>
    <submittedName>
        <fullName evidence="1">Uncharacterized protein</fullName>
    </submittedName>
</protein>
<dbReference type="Proteomes" id="UP001419268">
    <property type="component" value="Unassembled WGS sequence"/>
</dbReference>
<name>A0AAP0EBE4_9MAGN</name>
<proteinExistence type="predicted"/>
<dbReference type="AlphaFoldDB" id="A0AAP0EBE4"/>